<evidence type="ECO:0000256" key="1">
    <source>
        <dbReference type="SAM" id="Phobius"/>
    </source>
</evidence>
<keyword evidence="1" id="KW-0812">Transmembrane</keyword>
<keyword evidence="4" id="KW-1185">Reference proteome</keyword>
<dbReference type="EMBL" id="CAJVCH010266667">
    <property type="protein sequence ID" value="CAG7734311.1"/>
    <property type="molecule type" value="Genomic_DNA"/>
</dbReference>
<evidence type="ECO:0000313" key="3">
    <source>
        <dbReference type="EMBL" id="CAG7734311.1"/>
    </source>
</evidence>
<feature type="chain" id="PRO_5035213062" evidence="2">
    <location>
        <begin position="20"/>
        <end position="142"/>
    </location>
</feature>
<dbReference type="Proteomes" id="UP000708208">
    <property type="component" value="Unassembled WGS sequence"/>
</dbReference>
<feature type="transmembrane region" description="Helical" evidence="1">
    <location>
        <begin position="66"/>
        <end position="88"/>
    </location>
</feature>
<reference evidence="3" key="1">
    <citation type="submission" date="2021-06" db="EMBL/GenBank/DDBJ databases">
        <authorList>
            <person name="Hodson N. C."/>
            <person name="Mongue J. A."/>
            <person name="Jaron S. K."/>
        </authorList>
    </citation>
    <scope>NUCLEOTIDE SEQUENCE</scope>
</reference>
<keyword evidence="1" id="KW-0472">Membrane</keyword>
<name>A0A8J2KFQ2_9HEXA</name>
<protein>
    <submittedName>
        <fullName evidence="3">Uncharacterized protein</fullName>
    </submittedName>
</protein>
<feature type="signal peptide" evidence="2">
    <location>
        <begin position="1"/>
        <end position="19"/>
    </location>
</feature>
<gene>
    <name evidence="3" type="ORF">AFUS01_LOCUS22708</name>
</gene>
<dbReference type="AlphaFoldDB" id="A0A8J2KFQ2"/>
<accession>A0A8J2KFQ2</accession>
<comment type="caution">
    <text evidence="3">The sequence shown here is derived from an EMBL/GenBank/DDBJ whole genome shotgun (WGS) entry which is preliminary data.</text>
</comment>
<evidence type="ECO:0000256" key="2">
    <source>
        <dbReference type="SAM" id="SignalP"/>
    </source>
</evidence>
<keyword evidence="2" id="KW-0732">Signal</keyword>
<evidence type="ECO:0000313" key="4">
    <source>
        <dbReference type="Proteomes" id="UP000708208"/>
    </source>
</evidence>
<organism evidence="3 4">
    <name type="scientific">Allacma fusca</name>
    <dbReference type="NCBI Taxonomy" id="39272"/>
    <lineage>
        <taxon>Eukaryota</taxon>
        <taxon>Metazoa</taxon>
        <taxon>Ecdysozoa</taxon>
        <taxon>Arthropoda</taxon>
        <taxon>Hexapoda</taxon>
        <taxon>Collembola</taxon>
        <taxon>Symphypleona</taxon>
        <taxon>Sminthuridae</taxon>
        <taxon>Allacma</taxon>
    </lineage>
</organism>
<keyword evidence="1" id="KW-1133">Transmembrane helix</keyword>
<sequence>MVVLTVLSFTSVLTVESSGKQGKHLMHFKIPKATHAKLYNTLYKQDFIDDPPVTTVEVVNRTIQTLGALAIFTAFIIKPIIYVIFAAAGRPIYEYRSFYSSPNEANSSNGRGILDRDRCIERISCEIANYSKGRSYMRRFAE</sequence>
<feature type="non-terminal residue" evidence="3">
    <location>
        <position position="142"/>
    </location>
</feature>
<proteinExistence type="predicted"/>